<comment type="caution">
    <text evidence="1">The sequence shown here is derived from an EMBL/GenBank/DDBJ whole genome shotgun (WGS) entry which is preliminary data.</text>
</comment>
<dbReference type="EMBL" id="NOZQ01000014">
    <property type="protein sequence ID" value="OYD17486.1"/>
    <property type="molecule type" value="Genomic_DNA"/>
</dbReference>
<proteinExistence type="predicted"/>
<evidence type="ECO:0000313" key="2">
    <source>
        <dbReference type="Proteomes" id="UP000215215"/>
    </source>
</evidence>
<organism evidence="1 2">
    <name type="scientific">candidate division WOR-3 bacterium JGI_Cruoil_03_44_89</name>
    <dbReference type="NCBI Taxonomy" id="1973748"/>
    <lineage>
        <taxon>Bacteria</taxon>
        <taxon>Bacteria division WOR-3</taxon>
    </lineage>
</organism>
<accession>A0A235BZ61</accession>
<dbReference type="Proteomes" id="UP000215215">
    <property type="component" value="Unassembled WGS sequence"/>
</dbReference>
<sequence>MNIPAISRSRTEGTIKTALTIWRHNTLRELGKRLEDIWGDEFASLYEFGNEPLRCAVFGSGTFSTGRYEIYIARELEKELGWAPVRYTLVVTNSKKSRAGEAADEFGLPLVQLDFSSWYRENYDSTSEKPISETSLFKPGELIAQKFNIRAEFDGALRDIIEKSGGLPDLISLRGYNFPVMYTLLRKEKKLIDDTHPADLSLTDRAGVPLCPGWQVGAVRKMRNCGCTTFRSSLIEVKPFFSVSDVTSLDAGKIYALSPGIKPPSSWSTKKIQENMKRTEDYFLCAIKATGLFPYMWGISKKKYEVEYVTKEGEVVTKSQPAIIVGEQIRCGRNAFGGNMKDISLPVRPTTSPF</sequence>
<evidence type="ECO:0000313" key="1">
    <source>
        <dbReference type="EMBL" id="OYD17486.1"/>
    </source>
</evidence>
<dbReference type="AlphaFoldDB" id="A0A235BZ61"/>
<dbReference type="Gene3D" id="3.40.50.170">
    <property type="entry name" value="Formyl transferase, N-terminal domain"/>
    <property type="match status" value="1"/>
</dbReference>
<protein>
    <submittedName>
        <fullName evidence="1">Uncharacterized protein</fullName>
    </submittedName>
</protein>
<reference evidence="1 2" key="1">
    <citation type="submission" date="2017-07" db="EMBL/GenBank/DDBJ databases">
        <title>Recovery of genomes from metagenomes via a dereplication, aggregation, and scoring strategy.</title>
        <authorList>
            <person name="Sieber C.M."/>
            <person name="Probst A.J."/>
            <person name="Sharrar A."/>
            <person name="Thomas B.C."/>
            <person name="Hess M."/>
            <person name="Tringe S.G."/>
            <person name="Banfield J.F."/>
        </authorList>
    </citation>
    <scope>NUCLEOTIDE SEQUENCE [LARGE SCALE GENOMIC DNA]</scope>
    <source>
        <strain evidence="1">JGI_Cruoil_03_44_89</strain>
    </source>
</reference>
<gene>
    <name evidence="1" type="ORF">CH333_00785</name>
</gene>
<name>A0A235BZ61_UNCW3</name>